<feature type="chain" id="PRO_5024954663" description="Curli production assembly/transport component CsgG" evidence="6">
    <location>
        <begin position="26"/>
        <end position="265"/>
    </location>
</feature>
<keyword evidence="3" id="KW-0472">Membrane</keyword>
<feature type="signal peptide" evidence="6">
    <location>
        <begin position="1"/>
        <end position="25"/>
    </location>
</feature>
<evidence type="ECO:0000313" key="8">
    <source>
        <dbReference type="Proteomes" id="UP000430120"/>
    </source>
</evidence>
<keyword evidence="5" id="KW-0449">Lipoprotein</keyword>
<proteinExistence type="predicted"/>
<keyword evidence="2 6" id="KW-0732">Signal</keyword>
<dbReference type="PANTHER" id="PTHR41164:SF1">
    <property type="entry name" value="CURLI PRODUCTION ASSEMBLY_TRANSPORT COMPONENT CSGG"/>
    <property type="match status" value="1"/>
</dbReference>
<dbReference type="InterPro" id="IPR005534">
    <property type="entry name" value="Curli_assmbl/transp-comp_CsgG"/>
</dbReference>
<comment type="caution">
    <text evidence="7">The sequence shown here is derived from an EMBL/GenBank/DDBJ whole genome shotgun (WGS) entry which is preliminary data.</text>
</comment>
<evidence type="ECO:0000256" key="5">
    <source>
        <dbReference type="ARBA" id="ARBA00023288"/>
    </source>
</evidence>
<dbReference type="Gene3D" id="3.40.50.10610">
    <property type="entry name" value="ABC-type transport auxiliary lipoprotein component"/>
    <property type="match status" value="1"/>
</dbReference>
<accession>A0A643F998</accession>
<evidence type="ECO:0000256" key="4">
    <source>
        <dbReference type="ARBA" id="ARBA00023139"/>
    </source>
</evidence>
<keyword evidence="1" id="KW-1003">Cell membrane</keyword>
<gene>
    <name evidence="7" type="ORF">F7Q92_17670</name>
</gene>
<evidence type="ECO:0008006" key="9">
    <source>
        <dbReference type="Google" id="ProtNLM"/>
    </source>
</evidence>
<evidence type="ECO:0000256" key="2">
    <source>
        <dbReference type="ARBA" id="ARBA00022729"/>
    </source>
</evidence>
<evidence type="ECO:0000256" key="1">
    <source>
        <dbReference type="ARBA" id="ARBA00022475"/>
    </source>
</evidence>
<dbReference type="Pfam" id="PF03783">
    <property type="entry name" value="CsgG"/>
    <property type="match status" value="1"/>
</dbReference>
<organism evidence="7 8">
    <name type="scientific">Ideonella dechloratans</name>
    <dbReference type="NCBI Taxonomy" id="36863"/>
    <lineage>
        <taxon>Bacteria</taxon>
        <taxon>Pseudomonadati</taxon>
        <taxon>Pseudomonadota</taxon>
        <taxon>Betaproteobacteria</taxon>
        <taxon>Burkholderiales</taxon>
        <taxon>Sphaerotilaceae</taxon>
        <taxon>Ideonella</taxon>
    </lineage>
</organism>
<evidence type="ECO:0000256" key="3">
    <source>
        <dbReference type="ARBA" id="ARBA00023136"/>
    </source>
</evidence>
<keyword evidence="4" id="KW-0564">Palmitate</keyword>
<dbReference type="AlphaFoldDB" id="A0A643F998"/>
<dbReference type="PANTHER" id="PTHR41164">
    <property type="entry name" value="CURLI PRODUCTION ASSEMBLY/TRANSPORT COMPONENT CSGG"/>
    <property type="match status" value="1"/>
</dbReference>
<name>A0A643F998_IDEDE</name>
<dbReference type="EMBL" id="VZPB01000056">
    <property type="protein sequence ID" value="KAB0576597.1"/>
    <property type="molecule type" value="Genomic_DNA"/>
</dbReference>
<evidence type="ECO:0000256" key="6">
    <source>
        <dbReference type="SAM" id="SignalP"/>
    </source>
</evidence>
<sequence length="265" mass="26607">MRRMNSKIRLACVATLSIAAPLAWAADAPPPPTLAHCDAPVASVMVGKMQCKAANCNNGNNGGAGASGLAALLQMANAANGGLSNVSGIADGIKDVLVTALSESGCFEVQDREQLDEIAKELELAGKKVQTQQAEFLISGAVTQIDVSTENKSFGAGLLPFVGSIGTKTQKAAVALDMKLVRVETAKVVASKRATASTEDSSFSVGGFGGGAVGGTIGGFGGSLSSLKGTNLEAVTKDAIVQSVNFLVEAARGARTASVAGTPTP</sequence>
<keyword evidence="8" id="KW-1185">Reference proteome</keyword>
<reference evidence="7 8" key="1">
    <citation type="submission" date="2019-09" db="EMBL/GenBank/DDBJ databases">
        <title>Draft genome sequences of 48 bacterial type strains from the CCUG.</title>
        <authorList>
            <person name="Tunovic T."/>
            <person name="Pineiro-Iglesias B."/>
            <person name="Unosson C."/>
            <person name="Inganas E."/>
            <person name="Ohlen M."/>
            <person name="Cardew S."/>
            <person name="Jensie-Markopoulos S."/>
            <person name="Salva-Serra F."/>
            <person name="Jaen-Luchoro D."/>
            <person name="Karlsson R."/>
            <person name="Svensson-Stadler L."/>
            <person name="Chun J."/>
            <person name="Moore E."/>
        </authorList>
    </citation>
    <scope>NUCLEOTIDE SEQUENCE [LARGE SCALE GENOMIC DNA]</scope>
    <source>
        <strain evidence="7 8">CCUG 30977</strain>
    </source>
</reference>
<dbReference type="OrthoDB" id="8772575at2"/>
<protein>
    <recommendedName>
        <fullName evidence="9">Curli production assembly/transport component CsgG</fullName>
    </recommendedName>
</protein>
<dbReference type="Proteomes" id="UP000430120">
    <property type="component" value="Unassembled WGS sequence"/>
</dbReference>
<dbReference type="GO" id="GO:0030288">
    <property type="term" value="C:outer membrane-bounded periplasmic space"/>
    <property type="evidence" value="ECO:0007669"/>
    <property type="project" value="InterPro"/>
</dbReference>
<evidence type="ECO:0000313" key="7">
    <source>
        <dbReference type="EMBL" id="KAB0576597.1"/>
    </source>
</evidence>